<proteinExistence type="predicted"/>
<evidence type="ECO:0000313" key="2">
    <source>
        <dbReference type="Proteomes" id="UP001642405"/>
    </source>
</evidence>
<protein>
    <submittedName>
        <fullName evidence="1">Aspartate--tRNA ligase dps1</fullName>
        <ecNumber evidence="1">6.1.1.12</ecNumber>
    </submittedName>
</protein>
<name>A0ABP0BJ00_9PEZI</name>
<dbReference type="EMBL" id="CAWUHB010000018">
    <property type="protein sequence ID" value="CAK7219559.1"/>
    <property type="molecule type" value="Genomic_DNA"/>
</dbReference>
<dbReference type="GO" id="GO:0004815">
    <property type="term" value="F:aspartate-tRNA ligase activity"/>
    <property type="evidence" value="ECO:0007669"/>
    <property type="project" value="UniProtKB-EC"/>
</dbReference>
<organism evidence="1 2">
    <name type="scientific">Sporothrix curviconia</name>
    <dbReference type="NCBI Taxonomy" id="1260050"/>
    <lineage>
        <taxon>Eukaryota</taxon>
        <taxon>Fungi</taxon>
        <taxon>Dikarya</taxon>
        <taxon>Ascomycota</taxon>
        <taxon>Pezizomycotina</taxon>
        <taxon>Sordariomycetes</taxon>
        <taxon>Sordariomycetidae</taxon>
        <taxon>Ophiostomatales</taxon>
        <taxon>Ophiostomataceae</taxon>
        <taxon>Sporothrix</taxon>
    </lineage>
</organism>
<comment type="caution">
    <text evidence="1">The sequence shown here is derived from an EMBL/GenBank/DDBJ whole genome shotgun (WGS) entry which is preliminary data.</text>
</comment>
<sequence>MSPNGLKQPLLKLNQVIGHSAAKNHISRLKLGDVEALEDPKNFKDAEKAKQGLILGRTSSKKRTRSGSVPSSASCLLCRRALNPRL</sequence>
<gene>
    <name evidence="1" type="primary">DPS1</name>
    <name evidence="1" type="ORF">SCUCBS95973_003856</name>
</gene>
<keyword evidence="2" id="KW-1185">Reference proteome</keyword>
<reference evidence="1 2" key="1">
    <citation type="submission" date="2024-01" db="EMBL/GenBank/DDBJ databases">
        <authorList>
            <person name="Allen C."/>
            <person name="Tagirdzhanova G."/>
        </authorList>
    </citation>
    <scope>NUCLEOTIDE SEQUENCE [LARGE SCALE GENOMIC DNA]</scope>
</reference>
<dbReference type="Proteomes" id="UP001642405">
    <property type="component" value="Unassembled WGS sequence"/>
</dbReference>
<evidence type="ECO:0000313" key="1">
    <source>
        <dbReference type="EMBL" id="CAK7219559.1"/>
    </source>
</evidence>
<dbReference type="EC" id="6.1.1.12" evidence="1"/>
<keyword evidence="1" id="KW-0436">Ligase</keyword>
<accession>A0ABP0BJ00</accession>